<keyword evidence="1" id="KW-0812">Transmembrane</keyword>
<gene>
    <name evidence="2" type="ORF">CPHO_03710</name>
</gene>
<dbReference type="AlphaFoldDB" id="A0A1L7D6B7"/>
<evidence type="ECO:0000313" key="3">
    <source>
        <dbReference type="Proteomes" id="UP000185491"/>
    </source>
</evidence>
<name>A0A1L7D6B7_9CORY</name>
<feature type="transmembrane region" description="Helical" evidence="1">
    <location>
        <begin position="12"/>
        <end position="34"/>
    </location>
</feature>
<dbReference type="KEGG" id="cpho:CPHO_03710"/>
<reference evidence="2 3" key="1">
    <citation type="submission" date="2014-08" db="EMBL/GenBank/DDBJ databases">
        <title>Complete genome sequence of Corynebacterium phocae M408/89/1(T)(=DSM 44612(T)), isolated from the common seal (Phoca vitulina).</title>
        <authorList>
            <person name="Ruckert C."/>
            <person name="Albersmeier A."/>
            <person name="Winkler A."/>
            <person name="Kalinowski J."/>
        </authorList>
    </citation>
    <scope>NUCLEOTIDE SEQUENCE [LARGE SCALE GENOMIC DNA]</scope>
    <source>
        <strain evidence="2 3">M408/89/1</strain>
    </source>
</reference>
<protein>
    <recommendedName>
        <fullName evidence="4">DUF4230 domain-containing protein</fullName>
    </recommendedName>
</protein>
<accession>A0A1L7D6B7</accession>
<evidence type="ECO:0000256" key="1">
    <source>
        <dbReference type="SAM" id="Phobius"/>
    </source>
</evidence>
<dbReference type="Proteomes" id="UP000185491">
    <property type="component" value="Chromosome"/>
</dbReference>
<keyword evidence="1" id="KW-1133">Transmembrane helix</keyword>
<keyword evidence="3" id="KW-1185">Reference proteome</keyword>
<sequence length="207" mass="22916">MQVPVPVERSGWHWGTALVSAVIGGAIAAGGLFVSVIPDKPTEVIAERHNTLTVESIQREEKIVLLSLGIQGINEASQSREVLGVELPGSSRTQFVQYNYRAQIGIDGQDVKLIETGDNSYKVVVPRFVFIGHSDETFKVAVEDKGLLSWVTPEIDSLEQVNKILDEDTKKKHILDNEDILRAQAKDFYEGIIKGIEPEAKVEFSFK</sequence>
<organism evidence="2 3">
    <name type="scientific">Corynebacterium phocae</name>
    <dbReference type="NCBI Taxonomy" id="161895"/>
    <lineage>
        <taxon>Bacteria</taxon>
        <taxon>Bacillati</taxon>
        <taxon>Actinomycetota</taxon>
        <taxon>Actinomycetes</taxon>
        <taxon>Mycobacteriales</taxon>
        <taxon>Corynebacteriaceae</taxon>
        <taxon>Corynebacterium</taxon>
    </lineage>
</organism>
<evidence type="ECO:0000313" key="2">
    <source>
        <dbReference type="EMBL" id="APT93645.1"/>
    </source>
</evidence>
<evidence type="ECO:0008006" key="4">
    <source>
        <dbReference type="Google" id="ProtNLM"/>
    </source>
</evidence>
<dbReference type="OrthoDB" id="4410230at2"/>
<dbReference type="EMBL" id="CP009249">
    <property type="protein sequence ID" value="APT93645.1"/>
    <property type="molecule type" value="Genomic_DNA"/>
</dbReference>
<proteinExistence type="predicted"/>
<keyword evidence="1" id="KW-0472">Membrane</keyword>